<reference evidence="2" key="2">
    <citation type="submission" date="2018-08" db="UniProtKB">
        <authorList>
            <consortium name="EnsemblPlants"/>
        </authorList>
    </citation>
    <scope>IDENTIFICATION</scope>
    <source>
        <strain evidence="2">Yugu1</strain>
    </source>
</reference>
<name>K4APH6_SETIT</name>
<dbReference type="Proteomes" id="UP000004995">
    <property type="component" value="Unassembled WGS sequence"/>
</dbReference>
<reference evidence="3" key="1">
    <citation type="journal article" date="2012" name="Nat. Biotechnol.">
        <title>Reference genome sequence of the model plant Setaria.</title>
        <authorList>
            <person name="Bennetzen J.L."/>
            <person name="Schmutz J."/>
            <person name="Wang H."/>
            <person name="Percifield R."/>
            <person name="Hawkins J."/>
            <person name="Pontaroli A.C."/>
            <person name="Estep M."/>
            <person name="Feng L."/>
            <person name="Vaughn J.N."/>
            <person name="Grimwood J."/>
            <person name="Jenkins J."/>
            <person name="Barry K."/>
            <person name="Lindquist E."/>
            <person name="Hellsten U."/>
            <person name="Deshpande S."/>
            <person name="Wang X."/>
            <person name="Wu X."/>
            <person name="Mitros T."/>
            <person name="Triplett J."/>
            <person name="Yang X."/>
            <person name="Ye C.Y."/>
            <person name="Mauro-Herrera M."/>
            <person name="Wang L."/>
            <person name="Li P."/>
            <person name="Sharma M."/>
            <person name="Sharma R."/>
            <person name="Ronald P.C."/>
            <person name="Panaud O."/>
            <person name="Kellogg E.A."/>
            <person name="Brutnell T.P."/>
            <person name="Doust A.N."/>
            <person name="Tuskan G.A."/>
            <person name="Rokhsar D."/>
            <person name="Devos K.M."/>
        </authorList>
    </citation>
    <scope>NUCLEOTIDE SEQUENCE [LARGE SCALE GENOMIC DNA]</scope>
    <source>
        <strain evidence="3">cv. Yugu1</strain>
    </source>
</reference>
<dbReference type="EnsemblPlants" id="KQK91351">
    <property type="protein sequence ID" value="KQK91351"/>
    <property type="gene ID" value="SETIT_040824mg"/>
</dbReference>
<sequence>MMIATPQLTGRGGDGPCCPFFRTGAERPPEPPPDLSDRVGRPERNWWWRPRGAMPLDARPLHERSSRRPIRKIFLARARVNFQIF</sequence>
<dbReference type="EMBL" id="AGNK02006032">
    <property type="status" value="NOT_ANNOTATED_CDS"/>
    <property type="molecule type" value="Genomic_DNA"/>
</dbReference>
<feature type="compositionally biased region" description="Basic and acidic residues" evidence="1">
    <location>
        <begin position="24"/>
        <end position="41"/>
    </location>
</feature>
<feature type="region of interest" description="Disordered" evidence="1">
    <location>
        <begin position="1"/>
        <end position="41"/>
    </location>
</feature>
<proteinExistence type="predicted"/>
<dbReference type="HOGENOM" id="CLU_2516927_0_0_1"/>
<evidence type="ECO:0000313" key="2">
    <source>
        <dbReference type="EnsemblPlants" id="KQK91351"/>
    </source>
</evidence>
<dbReference type="AlphaFoldDB" id="K4APH6"/>
<evidence type="ECO:0000256" key="1">
    <source>
        <dbReference type="SAM" id="MobiDB-lite"/>
    </source>
</evidence>
<keyword evidence="3" id="KW-1185">Reference proteome</keyword>
<protein>
    <submittedName>
        <fullName evidence="2">Uncharacterized protein</fullName>
    </submittedName>
</protein>
<accession>K4APH6</accession>
<organism evidence="2 3">
    <name type="scientific">Setaria italica</name>
    <name type="common">Foxtail millet</name>
    <name type="synonym">Panicum italicum</name>
    <dbReference type="NCBI Taxonomy" id="4555"/>
    <lineage>
        <taxon>Eukaryota</taxon>
        <taxon>Viridiplantae</taxon>
        <taxon>Streptophyta</taxon>
        <taxon>Embryophyta</taxon>
        <taxon>Tracheophyta</taxon>
        <taxon>Spermatophyta</taxon>
        <taxon>Magnoliopsida</taxon>
        <taxon>Liliopsida</taxon>
        <taxon>Poales</taxon>
        <taxon>Poaceae</taxon>
        <taxon>PACMAD clade</taxon>
        <taxon>Panicoideae</taxon>
        <taxon>Panicodae</taxon>
        <taxon>Paniceae</taxon>
        <taxon>Cenchrinae</taxon>
        <taxon>Setaria</taxon>
    </lineage>
</organism>
<evidence type="ECO:0000313" key="3">
    <source>
        <dbReference type="Proteomes" id="UP000004995"/>
    </source>
</evidence>
<dbReference type="Gramene" id="KQK91351">
    <property type="protein sequence ID" value="KQK91351"/>
    <property type="gene ID" value="SETIT_040824mg"/>
</dbReference>
<dbReference type="InParanoid" id="K4APH6"/>